<gene>
    <name evidence="1" type="ORF">KDK_24950</name>
</gene>
<dbReference type="EMBL" id="BIFS01000001">
    <property type="protein sequence ID" value="GCE18695.1"/>
    <property type="molecule type" value="Genomic_DNA"/>
</dbReference>
<name>A0A402AI13_9CHLR</name>
<organism evidence="1 2">
    <name type="scientific">Dictyobacter kobayashii</name>
    <dbReference type="NCBI Taxonomy" id="2014872"/>
    <lineage>
        <taxon>Bacteria</taxon>
        <taxon>Bacillati</taxon>
        <taxon>Chloroflexota</taxon>
        <taxon>Ktedonobacteria</taxon>
        <taxon>Ktedonobacterales</taxon>
        <taxon>Dictyobacteraceae</taxon>
        <taxon>Dictyobacter</taxon>
    </lineage>
</organism>
<accession>A0A402AI13</accession>
<sequence>MTVIASSPVTIQTSEQSVPSIPGWFGEVARTRTMVLQAHSQHWLGTFGGPGNGDYRNELTRASEAIISYAGWLCMPLSHILVRLDGLYGTLAVVGTFLSSGMGLIVRCKDYGLLECLLLPPASNCRQITRATIPRVARVVPSSIAPT</sequence>
<protein>
    <submittedName>
        <fullName evidence="1">Uncharacterized protein</fullName>
    </submittedName>
</protein>
<comment type="caution">
    <text evidence="1">The sequence shown here is derived from an EMBL/GenBank/DDBJ whole genome shotgun (WGS) entry which is preliminary data.</text>
</comment>
<dbReference type="RefSeq" id="WP_126550199.1">
    <property type="nucleotide sequence ID" value="NZ_BIFS01000001.1"/>
</dbReference>
<reference evidence="2" key="1">
    <citation type="submission" date="2018-12" db="EMBL/GenBank/DDBJ databases">
        <title>Tengunoibacter tsumagoiensis gen. nov., sp. nov., Dictyobacter kobayashii sp. nov., D. alpinus sp. nov., and D. joshuensis sp. nov. and description of Dictyobacteraceae fam. nov. within the order Ktedonobacterales isolated from Tengu-no-mugimeshi.</title>
        <authorList>
            <person name="Wang C.M."/>
            <person name="Zheng Y."/>
            <person name="Sakai Y."/>
            <person name="Toyoda A."/>
            <person name="Minakuchi Y."/>
            <person name="Abe K."/>
            <person name="Yokota A."/>
            <person name="Yabe S."/>
        </authorList>
    </citation>
    <scope>NUCLEOTIDE SEQUENCE [LARGE SCALE GENOMIC DNA]</scope>
    <source>
        <strain evidence="2">Uno11</strain>
    </source>
</reference>
<dbReference type="Proteomes" id="UP000287188">
    <property type="component" value="Unassembled WGS sequence"/>
</dbReference>
<keyword evidence="2" id="KW-1185">Reference proteome</keyword>
<proteinExistence type="predicted"/>
<dbReference type="OrthoDB" id="150704at2"/>
<evidence type="ECO:0000313" key="1">
    <source>
        <dbReference type="EMBL" id="GCE18695.1"/>
    </source>
</evidence>
<evidence type="ECO:0000313" key="2">
    <source>
        <dbReference type="Proteomes" id="UP000287188"/>
    </source>
</evidence>
<dbReference type="AlphaFoldDB" id="A0A402AI13"/>